<evidence type="ECO:0000256" key="1">
    <source>
        <dbReference type="SAM" id="MobiDB-lite"/>
    </source>
</evidence>
<organism evidence="2 3">
    <name type="scientific">Ectocarpus siliculosus</name>
    <name type="common">Brown alga</name>
    <name type="synonym">Conferva siliculosa</name>
    <dbReference type="NCBI Taxonomy" id="2880"/>
    <lineage>
        <taxon>Eukaryota</taxon>
        <taxon>Sar</taxon>
        <taxon>Stramenopiles</taxon>
        <taxon>Ochrophyta</taxon>
        <taxon>PX clade</taxon>
        <taxon>Phaeophyceae</taxon>
        <taxon>Ectocarpales</taxon>
        <taxon>Ectocarpaceae</taxon>
        <taxon>Ectocarpus</taxon>
    </lineage>
</organism>
<dbReference type="InParanoid" id="D8LFL6"/>
<reference evidence="2 3" key="1">
    <citation type="journal article" date="2010" name="Nature">
        <title>The Ectocarpus genome and the independent evolution of multicellularity in brown algae.</title>
        <authorList>
            <person name="Cock J.M."/>
            <person name="Sterck L."/>
            <person name="Rouze P."/>
            <person name="Scornet D."/>
            <person name="Allen A.E."/>
            <person name="Amoutzias G."/>
            <person name="Anthouard V."/>
            <person name="Artiguenave F."/>
            <person name="Aury J.M."/>
            <person name="Badger J.H."/>
            <person name="Beszteri B."/>
            <person name="Billiau K."/>
            <person name="Bonnet E."/>
            <person name="Bothwell J.H."/>
            <person name="Bowler C."/>
            <person name="Boyen C."/>
            <person name="Brownlee C."/>
            <person name="Carrano C.J."/>
            <person name="Charrier B."/>
            <person name="Cho G.Y."/>
            <person name="Coelho S.M."/>
            <person name="Collen J."/>
            <person name="Corre E."/>
            <person name="Da Silva C."/>
            <person name="Delage L."/>
            <person name="Delaroque N."/>
            <person name="Dittami S.M."/>
            <person name="Doulbeau S."/>
            <person name="Elias M."/>
            <person name="Farnham G."/>
            <person name="Gachon C.M."/>
            <person name="Gschloessl B."/>
            <person name="Heesch S."/>
            <person name="Jabbari K."/>
            <person name="Jubin C."/>
            <person name="Kawai H."/>
            <person name="Kimura K."/>
            <person name="Kloareg B."/>
            <person name="Kupper F.C."/>
            <person name="Lang D."/>
            <person name="Le Bail A."/>
            <person name="Leblanc C."/>
            <person name="Lerouge P."/>
            <person name="Lohr M."/>
            <person name="Lopez P.J."/>
            <person name="Martens C."/>
            <person name="Maumus F."/>
            <person name="Michel G."/>
            <person name="Miranda-Saavedra D."/>
            <person name="Morales J."/>
            <person name="Moreau H."/>
            <person name="Motomura T."/>
            <person name="Nagasato C."/>
            <person name="Napoli C.A."/>
            <person name="Nelson D.R."/>
            <person name="Nyvall-Collen P."/>
            <person name="Peters A.F."/>
            <person name="Pommier C."/>
            <person name="Potin P."/>
            <person name="Poulain J."/>
            <person name="Quesneville H."/>
            <person name="Read B."/>
            <person name="Rensing S.A."/>
            <person name="Ritter A."/>
            <person name="Rousvoal S."/>
            <person name="Samanta M."/>
            <person name="Samson G."/>
            <person name="Schroeder D.C."/>
            <person name="Segurens B."/>
            <person name="Strittmatter M."/>
            <person name="Tonon T."/>
            <person name="Tregear J.W."/>
            <person name="Valentin K."/>
            <person name="von Dassow P."/>
            <person name="Yamagishi T."/>
            <person name="Van de Peer Y."/>
            <person name="Wincker P."/>
        </authorList>
    </citation>
    <scope>NUCLEOTIDE SEQUENCE [LARGE SCALE GENOMIC DNA]</scope>
    <source>
        <strain evidence="3">Ec32 / CCAP1310/4</strain>
    </source>
</reference>
<accession>D8LFL6</accession>
<sequence length="172" mass="18926">MALANAKDSARDLPRSLTSSIDLEGQDYSACMNEAKRLLETFEEEQRGRLSQQARPLKFEHGRMRPEDEQAIKPVGYIAQLGYVQDEYRAKLLSQKCGSKMKAVFVDTKKQLDMVRKAQAGGFCQEGLAPRPRGADSSDRFVASCSNGNQNSGGSGLSRSRLPGFPDTHIAV</sequence>
<gene>
    <name evidence="2" type="ORF">Esi_0015_0124</name>
</gene>
<dbReference type="AlphaFoldDB" id="D8LFL6"/>
<feature type="region of interest" description="Disordered" evidence="1">
    <location>
        <begin position="127"/>
        <end position="172"/>
    </location>
</feature>
<evidence type="ECO:0000313" key="2">
    <source>
        <dbReference type="EMBL" id="CBN79936.1"/>
    </source>
</evidence>
<proteinExistence type="predicted"/>
<protein>
    <submittedName>
        <fullName evidence="2">Uncharacterized protein</fullName>
    </submittedName>
</protein>
<dbReference type="EMBL" id="FN649760">
    <property type="protein sequence ID" value="CBN79936.1"/>
    <property type="molecule type" value="Genomic_DNA"/>
</dbReference>
<keyword evidence="3" id="KW-1185">Reference proteome</keyword>
<name>D8LFL6_ECTSI</name>
<evidence type="ECO:0000313" key="3">
    <source>
        <dbReference type="Proteomes" id="UP000002630"/>
    </source>
</evidence>
<dbReference type="Proteomes" id="UP000002630">
    <property type="component" value="Unassembled WGS sequence"/>
</dbReference>